<feature type="region of interest" description="Disordered" evidence="1">
    <location>
        <begin position="1"/>
        <end position="44"/>
    </location>
</feature>
<accession>A0A835CJN5</accession>
<evidence type="ECO:0000313" key="2">
    <source>
        <dbReference type="EMBL" id="KAF7841577.1"/>
    </source>
</evidence>
<evidence type="ECO:0000313" key="3">
    <source>
        <dbReference type="Proteomes" id="UP000634136"/>
    </source>
</evidence>
<reference evidence="2" key="1">
    <citation type="submission" date="2020-09" db="EMBL/GenBank/DDBJ databases">
        <title>Genome-Enabled Discovery of Anthraquinone Biosynthesis in Senna tora.</title>
        <authorList>
            <person name="Kang S.-H."/>
            <person name="Pandey R.P."/>
            <person name="Lee C.-M."/>
            <person name="Sim J.-S."/>
            <person name="Jeong J.-T."/>
            <person name="Choi B.-S."/>
            <person name="Jung M."/>
            <person name="Ginzburg D."/>
            <person name="Zhao K."/>
            <person name="Won S.Y."/>
            <person name="Oh T.-J."/>
            <person name="Yu Y."/>
            <person name="Kim N.-H."/>
            <person name="Lee O.R."/>
            <person name="Lee T.-H."/>
            <person name="Bashyal P."/>
            <person name="Kim T.-S."/>
            <person name="Lee W.-H."/>
            <person name="Kawkins C."/>
            <person name="Kim C.-K."/>
            <person name="Kim J.S."/>
            <person name="Ahn B.O."/>
            <person name="Rhee S.Y."/>
            <person name="Sohng J.K."/>
        </authorList>
    </citation>
    <scope>NUCLEOTIDE SEQUENCE</scope>
    <source>
        <tissue evidence="2">Leaf</tissue>
    </source>
</reference>
<organism evidence="2 3">
    <name type="scientific">Senna tora</name>
    <dbReference type="NCBI Taxonomy" id="362788"/>
    <lineage>
        <taxon>Eukaryota</taxon>
        <taxon>Viridiplantae</taxon>
        <taxon>Streptophyta</taxon>
        <taxon>Embryophyta</taxon>
        <taxon>Tracheophyta</taxon>
        <taxon>Spermatophyta</taxon>
        <taxon>Magnoliopsida</taxon>
        <taxon>eudicotyledons</taxon>
        <taxon>Gunneridae</taxon>
        <taxon>Pentapetalae</taxon>
        <taxon>rosids</taxon>
        <taxon>fabids</taxon>
        <taxon>Fabales</taxon>
        <taxon>Fabaceae</taxon>
        <taxon>Caesalpinioideae</taxon>
        <taxon>Cassia clade</taxon>
        <taxon>Senna</taxon>
    </lineage>
</organism>
<gene>
    <name evidence="2" type="ORF">G2W53_003875</name>
</gene>
<evidence type="ECO:0000256" key="1">
    <source>
        <dbReference type="SAM" id="MobiDB-lite"/>
    </source>
</evidence>
<name>A0A835CJN5_9FABA</name>
<keyword evidence="3" id="KW-1185">Reference proteome</keyword>
<dbReference type="Proteomes" id="UP000634136">
    <property type="component" value="Unassembled WGS sequence"/>
</dbReference>
<dbReference type="EMBL" id="JAAIUW010000002">
    <property type="protein sequence ID" value="KAF7841577.1"/>
    <property type="molecule type" value="Genomic_DNA"/>
</dbReference>
<comment type="caution">
    <text evidence="2">The sequence shown here is derived from an EMBL/GenBank/DDBJ whole genome shotgun (WGS) entry which is preliminary data.</text>
</comment>
<dbReference type="AlphaFoldDB" id="A0A835CJN5"/>
<protein>
    <submittedName>
        <fullName evidence="2">Uncharacterized protein</fullName>
    </submittedName>
</protein>
<proteinExistence type="predicted"/>
<sequence length="44" mass="4886">MPDMMTRPETGDVSVYEEGEKEGVSVYEEEENESMSVGNGGDRE</sequence>